<accession>A0ABW5N9T0</accession>
<dbReference type="PROSITE" id="PS50005">
    <property type="entry name" value="TPR"/>
    <property type="match status" value="1"/>
</dbReference>
<dbReference type="InterPro" id="IPR019734">
    <property type="entry name" value="TPR_rpt"/>
</dbReference>
<dbReference type="PROSITE" id="PS51257">
    <property type="entry name" value="PROKAR_LIPOPROTEIN"/>
    <property type="match status" value="1"/>
</dbReference>
<organism evidence="2 3">
    <name type="scientific">Aquimarina hainanensis</name>
    <dbReference type="NCBI Taxonomy" id="1578017"/>
    <lineage>
        <taxon>Bacteria</taxon>
        <taxon>Pseudomonadati</taxon>
        <taxon>Bacteroidota</taxon>
        <taxon>Flavobacteriia</taxon>
        <taxon>Flavobacteriales</taxon>
        <taxon>Flavobacteriaceae</taxon>
        <taxon>Aquimarina</taxon>
    </lineage>
</organism>
<evidence type="ECO:0008006" key="4">
    <source>
        <dbReference type="Google" id="ProtNLM"/>
    </source>
</evidence>
<evidence type="ECO:0000313" key="3">
    <source>
        <dbReference type="Proteomes" id="UP001597459"/>
    </source>
</evidence>
<evidence type="ECO:0000256" key="1">
    <source>
        <dbReference type="PROSITE-ProRule" id="PRU00339"/>
    </source>
</evidence>
<dbReference type="EMBL" id="JBHULX010000022">
    <property type="protein sequence ID" value="MFD2591644.1"/>
    <property type="molecule type" value="Genomic_DNA"/>
</dbReference>
<dbReference type="Proteomes" id="UP001597459">
    <property type="component" value="Unassembled WGS sequence"/>
</dbReference>
<name>A0ABW5N9T0_9FLAO</name>
<protein>
    <recommendedName>
        <fullName evidence="4">Tetratricopeptide repeat-containing protein</fullName>
    </recommendedName>
</protein>
<dbReference type="SUPFAM" id="SSF48452">
    <property type="entry name" value="TPR-like"/>
    <property type="match status" value="1"/>
</dbReference>
<proteinExistence type="predicted"/>
<reference evidence="3" key="1">
    <citation type="journal article" date="2019" name="Int. J. Syst. Evol. Microbiol.">
        <title>The Global Catalogue of Microorganisms (GCM) 10K type strain sequencing project: providing services to taxonomists for standard genome sequencing and annotation.</title>
        <authorList>
            <consortium name="The Broad Institute Genomics Platform"/>
            <consortium name="The Broad Institute Genome Sequencing Center for Infectious Disease"/>
            <person name="Wu L."/>
            <person name="Ma J."/>
        </authorList>
    </citation>
    <scope>NUCLEOTIDE SEQUENCE [LARGE SCALE GENOMIC DNA]</scope>
    <source>
        <strain evidence="3">KCTC 42423</strain>
    </source>
</reference>
<dbReference type="RefSeq" id="WP_378253362.1">
    <property type="nucleotide sequence ID" value="NZ_JBHSJV010000001.1"/>
</dbReference>
<keyword evidence="3" id="KW-1185">Reference proteome</keyword>
<evidence type="ECO:0000313" key="2">
    <source>
        <dbReference type="EMBL" id="MFD2591644.1"/>
    </source>
</evidence>
<feature type="repeat" description="TPR" evidence="1">
    <location>
        <begin position="152"/>
        <end position="185"/>
    </location>
</feature>
<comment type="caution">
    <text evidence="2">The sequence shown here is derived from an EMBL/GenBank/DDBJ whole genome shotgun (WGS) entry which is preliminary data.</text>
</comment>
<dbReference type="Gene3D" id="1.25.40.10">
    <property type="entry name" value="Tetratricopeptide repeat domain"/>
    <property type="match status" value="1"/>
</dbReference>
<gene>
    <name evidence="2" type="ORF">ACFSTE_12470</name>
</gene>
<sequence length="474" mass="52064">MKKLSIYIIAIGFLFGCTDDLKDATDFTAVENQNLPESAIVGLTNSSSIWKDGIDRDLSITLNEILILAELGSDNYVNTQTFFSQFLDGLTIRVDDPDIRDTQFRIARLREAAKFGLETVGPNDSAYTTDTEAEYNFFEGMSYLFAGMYFSHLAQEELGTTFSSTENLTKAIASFDIAIGLNPKAEYYLAKARANYYLGNKADAVEAANNALGIQSDFLRPAKYDQENGPVNIMDNALFQRASFDDLQPLPTLDFLDPKYSFLEENVDQSVNYLKAEEAYFILAEAALSDGNLSGAQDHLRDLLSLVNNREVRTFSDQIEGRTQRDPGSRPDKATVVVNGRSGLVLDRQSGEISVPSISGTSLTLDEINGLTAADDDALELLYRTRQEVFIGEGLRFADMGVKLVIHENEILQNPNISDGDPGTTPVIPSFISAIIADLDGFTYDADAGTATTTINLNEVLVSNKTDDAVLPFH</sequence>
<dbReference type="InterPro" id="IPR011990">
    <property type="entry name" value="TPR-like_helical_dom_sf"/>
</dbReference>
<keyword evidence="1" id="KW-0802">TPR repeat</keyword>